<dbReference type="Proteomes" id="UP001202328">
    <property type="component" value="Unassembled WGS sequence"/>
</dbReference>
<evidence type="ECO:0000313" key="2">
    <source>
        <dbReference type="EMBL" id="KAI3885122.1"/>
    </source>
</evidence>
<organism evidence="2 3">
    <name type="scientific">Papaver atlanticum</name>
    <dbReference type="NCBI Taxonomy" id="357466"/>
    <lineage>
        <taxon>Eukaryota</taxon>
        <taxon>Viridiplantae</taxon>
        <taxon>Streptophyta</taxon>
        <taxon>Embryophyta</taxon>
        <taxon>Tracheophyta</taxon>
        <taxon>Spermatophyta</taxon>
        <taxon>Magnoliopsida</taxon>
        <taxon>Ranunculales</taxon>
        <taxon>Papaveraceae</taxon>
        <taxon>Papaveroideae</taxon>
        <taxon>Papaver</taxon>
    </lineage>
</organism>
<evidence type="ECO:0000256" key="1">
    <source>
        <dbReference type="SAM" id="MobiDB-lite"/>
    </source>
</evidence>
<accession>A0AAD4XAI6</accession>
<proteinExistence type="predicted"/>
<name>A0AAD4XAI6_9MAGN</name>
<comment type="caution">
    <text evidence="2">The sequence shown here is derived from an EMBL/GenBank/DDBJ whole genome shotgun (WGS) entry which is preliminary data.</text>
</comment>
<sequence>MSIQSNGRGLEDALSGEDRTSKVTKREIAIQDANCFCFLLSEFRGTLGLATNTGFKVLVNLAISEVNEFRKIKTMIFQKIDLALQDDPSENRKTI</sequence>
<feature type="region of interest" description="Disordered" evidence="1">
    <location>
        <begin position="1"/>
        <end position="22"/>
    </location>
</feature>
<gene>
    <name evidence="2" type="ORF">MKW98_002514</name>
</gene>
<protein>
    <submittedName>
        <fullName evidence="2">Uncharacterized protein</fullName>
    </submittedName>
</protein>
<reference evidence="2" key="1">
    <citation type="submission" date="2022-04" db="EMBL/GenBank/DDBJ databases">
        <title>A functionally conserved STORR gene fusion in Papaver species that diverged 16.8 million years ago.</title>
        <authorList>
            <person name="Catania T."/>
        </authorList>
    </citation>
    <scope>NUCLEOTIDE SEQUENCE</scope>
    <source>
        <strain evidence="2">S-188037</strain>
    </source>
</reference>
<dbReference type="EMBL" id="JAJJMB010012161">
    <property type="protein sequence ID" value="KAI3885122.1"/>
    <property type="molecule type" value="Genomic_DNA"/>
</dbReference>
<evidence type="ECO:0000313" key="3">
    <source>
        <dbReference type="Proteomes" id="UP001202328"/>
    </source>
</evidence>
<keyword evidence="3" id="KW-1185">Reference proteome</keyword>
<dbReference type="AlphaFoldDB" id="A0AAD4XAI6"/>